<dbReference type="STRING" id="1314777.A0A164XVD6"/>
<keyword evidence="10" id="KW-0472">Membrane</keyword>
<dbReference type="InterPro" id="IPR050364">
    <property type="entry name" value="Cytochrome_P450_fung"/>
</dbReference>
<keyword evidence="6" id="KW-0560">Oxidoreductase</keyword>
<evidence type="ECO:0000256" key="5">
    <source>
        <dbReference type="ARBA" id="ARBA00022723"/>
    </source>
</evidence>
<comment type="similarity">
    <text evidence="3">Belongs to the cytochrome P450 family.</text>
</comment>
<keyword evidence="7 9" id="KW-0408">Iron</keyword>
<dbReference type="PANTHER" id="PTHR46300">
    <property type="entry name" value="P450, PUTATIVE (EUROFUNG)-RELATED-RELATED"/>
    <property type="match status" value="1"/>
</dbReference>
<dbReference type="GO" id="GO:0016705">
    <property type="term" value="F:oxidoreductase activity, acting on paired donors, with incorporation or reduction of molecular oxygen"/>
    <property type="evidence" value="ECO:0007669"/>
    <property type="project" value="InterPro"/>
</dbReference>
<evidence type="ECO:0000256" key="10">
    <source>
        <dbReference type="SAM" id="Phobius"/>
    </source>
</evidence>
<evidence type="ECO:0000256" key="9">
    <source>
        <dbReference type="PIRSR" id="PIRSR602401-1"/>
    </source>
</evidence>
<keyword evidence="10" id="KW-1133">Transmembrane helix</keyword>
<protein>
    <submittedName>
        <fullName evidence="11">Cytochrome P450</fullName>
    </submittedName>
</protein>
<comment type="pathway">
    <text evidence="2">Secondary metabolite biosynthesis.</text>
</comment>
<evidence type="ECO:0000256" key="3">
    <source>
        <dbReference type="ARBA" id="ARBA00010617"/>
    </source>
</evidence>
<dbReference type="SUPFAM" id="SSF48264">
    <property type="entry name" value="Cytochrome P450"/>
    <property type="match status" value="1"/>
</dbReference>
<evidence type="ECO:0000313" key="12">
    <source>
        <dbReference type="Proteomes" id="UP000076722"/>
    </source>
</evidence>
<keyword evidence="12" id="KW-1185">Reference proteome</keyword>
<dbReference type="CDD" id="cd11065">
    <property type="entry name" value="CYP64-like"/>
    <property type="match status" value="1"/>
</dbReference>
<dbReference type="Pfam" id="PF00067">
    <property type="entry name" value="p450"/>
    <property type="match status" value="1"/>
</dbReference>
<evidence type="ECO:0000256" key="4">
    <source>
        <dbReference type="ARBA" id="ARBA00022617"/>
    </source>
</evidence>
<accession>A0A164XVD6</accession>
<feature type="binding site" description="axial binding residue" evidence="9">
    <location>
        <position position="458"/>
    </location>
    <ligand>
        <name>heme</name>
        <dbReference type="ChEBI" id="CHEBI:30413"/>
    </ligand>
    <ligandPart>
        <name>Fe</name>
        <dbReference type="ChEBI" id="CHEBI:18248"/>
    </ligandPart>
</feature>
<evidence type="ECO:0000256" key="8">
    <source>
        <dbReference type="ARBA" id="ARBA00023033"/>
    </source>
</evidence>
<sequence>MLGDLYQAFGPRLFYFLIGAPIFIFVLSKIYLLRKRGMRNGLKKPPGPKGWPLIGNLLDMPTSNQYLTYMDWGKKYGDVVGVDICGRPILILNSRQAIHDLLIKRSAIYSNRPRMELLNTWGRWDWTLVLMQGSEEMHRQRRMLGQCLNKGMIPRYHAAIQREALDFCLRLAKTPENYKELIDHMSGANIMMITYGHKVKEEADENVERVHDVFSEFIKLGNAGSHIVDFFPALSALPSWVFGLDFAKTMKRLASLMDSSLIDPYFQGIREIESGVAKSPSMLHTLLDAYTQDDGSVEHERSIQAATGVAYLGIALIAGGDTTMITICTFLLAMMLYPEAQRNARAEIDALLKNERLPTFEVRGSEVPAIRRSHDERSFQPTAPLAVAHQSTEDDVYNGMFIPAGTTIFPNTWACLQNEDDFPEPDVFKPERYLDGVTLKEGSVLAKEFAFGYGRRVCSGKHLADAIVWMNLSLLLAAFDISLPTDKLGNPIMPDLNYEYGATTVHPKPFQCKISLRSEKHGELLRASLNASEGADRSN</sequence>
<evidence type="ECO:0000256" key="1">
    <source>
        <dbReference type="ARBA" id="ARBA00001971"/>
    </source>
</evidence>
<dbReference type="GO" id="GO:0020037">
    <property type="term" value="F:heme binding"/>
    <property type="evidence" value="ECO:0007669"/>
    <property type="project" value="InterPro"/>
</dbReference>
<evidence type="ECO:0000256" key="6">
    <source>
        <dbReference type="ARBA" id="ARBA00023002"/>
    </source>
</evidence>
<organism evidence="11 12">
    <name type="scientific">Sistotremastrum niveocremeum HHB9708</name>
    <dbReference type="NCBI Taxonomy" id="1314777"/>
    <lineage>
        <taxon>Eukaryota</taxon>
        <taxon>Fungi</taxon>
        <taxon>Dikarya</taxon>
        <taxon>Basidiomycota</taxon>
        <taxon>Agaricomycotina</taxon>
        <taxon>Agaricomycetes</taxon>
        <taxon>Sistotremastrales</taxon>
        <taxon>Sistotremastraceae</taxon>
        <taxon>Sertulicium</taxon>
        <taxon>Sertulicium niveocremeum</taxon>
    </lineage>
</organism>
<dbReference type="GO" id="GO:0004497">
    <property type="term" value="F:monooxygenase activity"/>
    <property type="evidence" value="ECO:0007669"/>
    <property type="project" value="UniProtKB-KW"/>
</dbReference>
<dbReference type="GO" id="GO:0005506">
    <property type="term" value="F:iron ion binding"/>
    <property type="evidence" value="ECO:0007669"/>
    <property type="project" value="InterPro"/>
</dbReference>
<dbReference type="PRINTS" id="PR00463">
    <property type="entry name" value="EP450I"/>
</dbReference>
<dbReference type="InterPro" id="IPR002401">
    <property type="entry name" value="Cyt_P450_E_grp-I"/>
</dbReference>
<name>A0A164XVD6_9AGAM</name>
<keyword evidence="8" id="KW-0503">Monooxygenase</keyword>
<evidence type="ECO:0000256" key="2">
    <source>
        <dbReference type="ARBA" id="ARBA00005179"/>
    </source>
</evidence>
<evidence type="ECO:0000313" key="11">
    <source>
        <dbReference type="EMBL" id="KZS96327.1"/>
    </source>
</evidence>
<dbReference type="InterPro" id="IPR001128">
    <property type="entry name" value="Cyt_P450"/>
</dbReference>
<gene>
    <name evidence="11" type="ORF">SISNIDRAFT_536901</name>
</gene>
<reference evidence="11 12" key="1">
    <citation type="journal article" date="2016" name="Mol. Biol. Evol.">
        <title>Comparative Genomics of Early-Diverging Mushroom-Forming Fungi Provides Insights into the Origins of Lignocellulose Decay Capabilities.</title>
        <authorList>
            <person name="Nagy L.G."/>
            <person name="Riley R."/>
            <person name="Tritt A."/>
            <person name="Adam C."/>
            <person name="Daum C."/>
            <person name="Floudas D."/>
            <person name="Sun H."/>
            <person name="Yadav J.S."/>
            <person name="Pangilinan J."/>
            <person name="Larsson K.H."/>
            <person name="Matsuura K."/>
            <person name="Barry K."/>
            <person name="Labutti K."/>
            <person name="Kuo R."/>
            <person name="Ohm R.A."/>
            <person name="Bhattacharya S.S."/>
            <person name="Shirouzu T."/>
            <person name="Yoshinaga Y."/>
            <person name="Martin F.M."/>
            <person name="Grigoriev I.V."/>
            <person name="Hibbett D.S."/>
        </authorList>
    </citation>
    <scope>NUCLEOTIDE SEQUENCE [LARGE SCALE GENOMIC DNA]</scope>
    <source>
        <strain evidence="11 12">HHB9708</strain>
    </source>
</reference>
<feature type="transmembrane region" description="Helical" evidence="10">
    <location>
        <begin position="309"/>
        <end position="337"/>
    </location>
</feature>
<dbReference type="EMBL" id="KV419399">
    <property type="protein sequence ID" value="KZS96327.1"/>
    <property type="molecule type" value="Genomic_DNA"/>
</dbReference>
<evidence type="ECO:0000256" key="7">
    <source>
        <dbReference type="ARBA" id="ARBA00023004"/>
    </source>
</evidence>
<proteinExistence type="inferred from homology"/>
<dbReference type="PANTHER" id="PTHR46300:SF7">
    <property type="entry name" value="P450, PUTATIVE (EUROFUNG)-RELATED"/>
    <property type="match status" value="1"/>
</dbReference>
<dbReference type="Gene3D" id="1.10.630.10">
    <property type="entry name" value="Cytochrome P450"/>
    <property type="match status" value="1"/>
</dbReference>
<keyword evidence="5 9" id="KW-0479">Metal-binding</keyword>
<dbReference type="InterPro" id="IPR036396">
    <property type="entry name" value="Cyt_P450_sf"/>
</dbReference>
<keyword evidence="4 9" id="KW-0349">Heme</keyword>
<keyword evidence="10" id="KW-0812">Transmembrane</keyword>
<feature type="transmembrane region" description="Helical" evidence="10">
    <location>
        <begin position="12"/>
        <end position="33"/>
    </location>
</feature>
<dbReference type="Proteomes" id="UP000076722">
    <property type="component" value="Unassembled WGS sequence"/>
</dbReference>
<comment type="cofactor">
    <cofactor evidence="1 9">
        <name>heme</name>
        <dbReference type="ChEBI" id="CHEBI:30413"/>
    </cofactor>
</comment>
<dbReference type="AlphaFoldDB" id="A0A164XVD6"/>